<proteinExistence type="predicted"/>
<evidence type="ECO:0000313" key="3">
    <source>
        <dbReference type="Proteomes" id="UP001479436"/>
    </source>
</evidence>
<gene>
    <name evidence="2" type="ORF">K7432_010776</name>
</gene>
<keyword evidence="3" id="KW-1185">Reference proteome</keyword>
<organism evidence="2 3">
    <name type="scientific">Basidiobolus ranarum</name>
    <dbReference type="NCBI Taxonomy" id="34480"/>
    <lineage>
        <taxon>Eukaryota</taxon>
        <taxon>Fungi</taxon>
        <taxon>Fungi incertae sedis</taxon>
        <taxon>Zoopagomycota</taxon>
        <taxon>Entomophthoromycotina</taxon>
        <taxon>Basidiobolomycetes</taxon>
        <taxon>Basidiobolales</taxon>
        <taxon>Basidiobolaceae</taxon>
        <taxon>Basidiobolus</taxon>
    </lineage>
</organism>
<dbReference type="Pfam" id="PF01337">
    <property type="entry name" value="Barstar"/>
    <property type="match status" value="1"/>
</dbReference>
<accession>A0ABR2VUY3</accession>
<protein>
    <recommendedName>
        <fullName evidence="1">Barstar (barnase inhibitor) domain-containing protein</fullName>
    </recommendedName>
</protein>
<feature type="domain" description="Barstar (barnase inhibitor)" evidence="1">
    <location>
        <begin position="22"/>
        <end position="93"/>
    </location>
</feature>
<dbReference type="EMBL" id="JASJQH010007644">
    <property type="protein sequence ID" value="KAK9703379.1"/>
    <property type="molecule type" value="Genomic_DNA"/>
</dbReference>
<dbReference type="SUPFAM" id="SSF52038">
    <property type="entry name" value="Barstar-related"/>
    <property type="match status" value="1"/>
</dbReference>
<dbReference type="Proteomes" id="UP001479436">
    <property type="component" value="Unassembled WGS sequence"/>
</dbReference>
<name>A0ABR2VUY3_9FUNG</name>
<dbReference type="Gene3D" id="3.30.370.10">
    <property type="entry name" value="Barstar-like"/>
    <property type="match status" value="1"/>
</dbReference>
<evidence type="ECO:0000313" key="2">
    <source>
        <dbReference type="EMBL" id="KAK9703379.1"/>
    </source>
</evidence>
<dbReference type="InterPro" id="IPR035905">
    <property type="entry name" value="Barstar-like_sf"/>
</dbReference>
<sequence>MPFLFTATPPLRPSGKVIILDSTIQTKLELLRLFAKELDFPEYFGYNWDSLYDSLRDEVSSLKGELFIFHRSLVSLTTTEQKTYLKILQDILDFDSRVTIWFNQCDRDSVLSYLK</sequence>
<evidence type="ECO:0000259" key="1">
    <source>
        <dbReference type="Pfam" id="PF01337"/>
    </source>
</evidence>
<dbReference type="InterPro" id="IPR000468">
    <property type="entry name" value="Barstar"/>
</dbReference>
<reference evidence="2 3" key="1">
    <citation type="submission" date="2023-04" db="EMBL/GenBank/DDBJ databases">
        <title>Genome of Basidiobolus ranarum AG-B5.</title>
        <authorList>
            <person name="Stajich J.E."/>
            <person name="Carter-House D."/>
            <person name="Gryganskyi A."/>
        </authorList>
    </citation>
    <scope>NUCLEOTIDE SEQUENCE [LARGE SCALE GENOMIC DNA]</scope>
    <source>
        <strain evidence="2 3">AG-B5</strain>
    </source>
</reference>
<comment type="caution">
    <text evidence="2">The sequence shown here is derived from an EMBL/GenBank/DDBJ whole genome shotgun (WGS) entry which is preliminary data.</text>
</comment>